<dbReference type="GO" id="GO:0009435">
    <property type="term" value="P:NAD+ biosynthetic process"/>
    <property type="evidence" value="ECO:0007669"/>
    <property type="project" value="InterPro"/>
</dbReference>
<gene>
    <name evidence="8" type="ORF">ThidrDRAFT_0017</name>
</gene>
<dbReference type="PATRIC" id="fig|765913.3.peg.16"/>
<keyword evidence="4 5" id="KW-0808">Transferase</keyword>
<evidence type="ECO:0000313" key="8">
    <source>
        <dbReference type="EMBL" id="EGV33862.1"/>
    </source>
</evidence>
<proteinExistence type="inferred from homology"/>
<dbReference type="STRING" id="765913.ThidrDRAFT_0017"/>
<comment type="similarity">
    <text evidence="1 5">Belongs to the NadC/ModD family.</text>
</comment>
<sequence length="290" mass="30986">MTDSATRPAIPGMPPVLSDQELHQLLNEDVPFGDLTTESLGIAALPGRIRFFARDPMVVCGIEEAARMFELCGARAEIHLHSGNEAPNETLLLEASGSAGALHRGWKTAQTLVEWCSGISTRAAAIVAAARRGNPDVMVAGTRKNVPGNRRLAVKCFKAGGAVMHRNGLSETLLVFAEHRQFLPGTSPAEMIARLHRQCPEKRVVVEVATPDEALEWAEADVLQLEKFTPEAVAQVARALAERGSDTVVAVAGGINAANAEEYAKAGARLLVTTAPHLAPPRDVQVRFQA</sequence>
<dbReference type="InterPro" id="IPR022412">
    <property type="entry name" value="Quinolinate_PRibosylTrfase_N"/>
</dbReference>
<name>G2DVV6_9GAMM</name>
<organism evidence="8 9">
    <name type="scientific">Thiorhodococcus drewsii AZ1</name>
    <dbReference type="NCBI Taxonomy" id="765913"/>
    <lineage>
        <taxon>Bacteria</taxon>
        <taxon>Pseudomonadati</taxon>
        <taxon>Pseudomonadota</taxon>
        <taxon>Gammaproteobacteria</taxon>
        <taxon>Chromatiales</taxon>
        <taxon>Chromatiaceae</taxon>
        <taxon>Thiorhodococcus</taxon>
    </lineage>
</organism>
<evidence type="ECO:0000256" key="3">
    <source>
        <dbReference type="ARBA" id="ARBA00022676"/>
    </source>
</evidence>
<protein>
    <recommendedName>
        <fullName evidence="2">Putative pyrophosphorylase ModD</fullName>
    </recommendedName>
</protein>
<accession>G2DVV6</accession>
<dbReference type="Pfam" id="PF02749">
    <property type="entry name" value="QRPTase_N"/>
    <property type="match status" value="1"/>
</dbReference>
<dbReference type="InterPro" id="IPR027277">
    <property type="entry name" value="NadC/ModD"/>
</dbReference>
<dbReference type="InterPro" id="IPR013785">
    <property type="entry name" value="Aldolase_TIM"/>
</dbReference>
<dbReference type="PANTHER" id="PTHR32179">
    <property type="entry name" value="NICOTINATE-NUCLEOTIDE PYROPHOSPHORYLASE [CARBOXYLATING]"/>
    <property type="match status" value="1"/>
</dbReference>
<feature type="domain" description="Quinolinate phosphoribosyl transferase N-terminal" evidence="7">
    <location>
        <begin position="34"/>
        <end position="117"/>
    </location>
</feature>
<dbReference type="Proteomes" id="UP000004200">
    <property type="component" value="Unassembled WGS sequence"/>
</dbReference>
<dbReference type="Gene3D" id="3.20.20.70">
    <property type="entry name" value="Aldolase class I"/>
    <property type="match status" value="1"/>
</dbReference>
<dbReference type="InterPro" id="IPR036068">
    <property type="entry name" value="Nicotinate_pribotase-like_C"/>
</dbReference>
<dbReference type="eggNOG" id="COG0157">
    <property type="taxonomic scope" value="Bacteria"/>
</dbReference>
<dbReference type="Pfam" id="PF01729">
    <property type="entry name" value="QRPTase_C"/>
    <property type="match status" value="1"/>
</dbReference>
<evidence type="ECO:0000256" key="2">
    <source>
        <dbReference type="ARBA" id="ARBA00019205"/>
    </source>
</evidence>
<dbReference type="GO" id="GO:0005737">
    <property type="term" value="C:cytoplasm"/>
    <property type="evidence" value="ECO:0007669"/>
    <property type="project" value="TreeGrafter"/>
</dbReference>
<dbReference type="PANTHER" id="PTHR32179:SF4">
    <property type="entry name" value="PYROPHOSPHORYLASE MODD-RELATED"/>
    <property type="match status" value="1"/>
</dbReference>
<dbReference type="SUPFAM" id="SSF54675">
    <property type="entry name" value="Nicotinate/Quinolinate PRTase N-terminal domain-like"/>
    <property type="match status" value="1"/>
</dbReference>
<feature type="domain" description="Quinolinate phosphoribosyl transferase C-terminal" evidence="6">
    <location>
        <begin position="119"/>
        <end position="286"/>
    </location>
</feature>
<reference evidence="8 9" key="1">
    <citation type="submission" date="2011-06" db="EMBL/GenBank/DDBJ databases">
        <title>The draft genome of Thiorhodococcus drewsii AZ1.</title>
        <authorList>
            <consortium name="US DOE Joint Genome Institute (JGI-PGF)"/>
            <person name="Lucas S."/>
            <person name="Han J."/>
            <person name="Lapidus A."/>
            <person name="Cheng J.-F."/>
            <person name="Goodwin L."/>
            <person name="Pitluck S."/>
            <person name="Peters L."/>
            <person name="Land M.L."/>
            <person name="Hauser L."/>
            <person name="Vogl K."/>
            <person name="Liu Z."/>
            <person name="Imhoff J."/>
            <person name="Thiel V."/>
            <person name="Frigaard N.-U."/>
            <person name="Bryant D.A."/>
            <person name="Woyke T.J."/>
        </authorList>
    </citation>
    <scope>NUCLEOTIDE SEQUENCE [LARGE SCALE GENOMIC DNA]</scope>
    <source>
        <strain evidence="8 9">AZ1</strain>
    </source>
</reference>
<dbReference type="InterPro" id="IPR006242">
    <property type="entry name" value="ModD"/>
</dbReference>
<keyword evidence="9" id="KW-1185">Reference proteome</keyword>
<dbReference type="SUPFAM" id="SSF51690">
    <property type="entry name" value="Nicotinate/Quinolinate PRTase C-terminal domain-like"/>
    <property type="match status" value="1"/>
</dbReference>
<dbReference type="AlphaFoldDB" id="G2DVV6"/>
<evidence type="ECO:0000256" key="5">
    <source>
        <dbReference type="PIRNR" id="PIRNR006250"/>
    </source>
</evidence>
<comment type="caution">
    <text evidence="8">The sequence shown here is derived from an EMBL/GenBank/DDBJ whole genome shotgun (WGS) entry which is preliminary data.</text>
</comment>
<dbReference type="EMBL" id="AFWT01000001">
    <property type="protein sequence ID" value="EGV33862.1"/>
    <property type="molecule type" value="Genomic_DNA"/>
</dbReference>
<keyword evidence="3 5" id="KW-0328">Glycosyltransferase</keyword>
<dbReference type="NCBIfam" id="TIGR01334">
    <property type="entry name" value="modD"/>
    <property type="match status" value="1"/>
</dbReference>
<evidence type="ECO:0000259" key="6">
    <source>
        <dbReference type="Pfam" id="PF01729"/>
    </source>
</evidence>
<dbReference type="InterPro" id="IPR037128">
    <property type="entry name" value="Quinolinate_PRibosylTase_N_sf"/>
</dbReference>
<evidence type="ECO:0000256" key="4">
    <source>
        <dbReference type="ARBA" id="ARBA00022679"/>
    </source>
</evidence>
<evidence type="ECO:0000313" key="9">
    <source>
        <dbReference type="Proteomes" id="UP000004200"/>
    </source>
</evidence>
<dbReference type="GO" id="GO:0034213">
    <property type="term" value="P:quinolinate catabolic process"/>
    <property type="evidence" value="ECO:0007669"/>
    <property type="project" value="TreeGrafter"/>
</dbReference>
<dbReference type="RefSeq" id="WP_007038733.1">
    <property type="nucleotide sequence ID" value="NZ_AFWT01000001.1"/>
</dbReference>
<dbReference type="InterPro" id="IPR002638">
    <property type="entry name" value="Quinolinate_PRibosylTrfase_C"/>
</dbReference>
<evidence type="ECO:0000256" key="1">
    <source>
        <dbReference type="ARBA" id="ARBA00009400"/>
    </source>
</evidence>
<dbReference type="GO" id="GO:0004514">
    <property type="term" value="F:nicotinate-nucleotide diphosphorylase (carboxylating) activity"/>
    <property type="evidence" value="ECO:0007669"/>
    <property type="project" value="InterPro"/>
</dbReference>
<dbReference type="PIRSF" id="PIRSF006250">
    <property type="entry name" value="NadC_ModD"/>
    <property type="match status" value="1"/>
</dbReference>
<dbReference type="Gene3D" id="3.90.1170.20">
    <property type="entry name" value="Quinolinate phosphoribosyl transferase, N-terminal domain"/>
    <property type="match status" value="1"/>
</dbReference>
<dbReference type="CDD" id="cd01573">
    <property type="entry name" value="modD_like"/>
    <property type="match status" value="1"/>
</dbReference>
<evidence type="ECO:0000259" key="7">
    <source>
        <dbReference type="Pfam" id="PF02749"/>
    </source>
</evidence>